<dbReference type="STRING" id="112248.SAMN05444392_101565"/>
<accession>A0A1M4TNY8</accession>
<dbReference type="Gene3D" id="1.10.510.10">
    <property type="entry name" value="Transferase(Phosphotransferase) domain 1"/>
    <property type="match status" value="1"/>
</dbReference>
<sequence>MLHSQYDQRFFVEDVIDSITGQLIQARSLDGTSLCLQKIPLYDLTIKEMSLNQLMQQLQHPYIVPILDMILEDNQLILVHPPNTGEPLLLEVNPNRPMELYQAMQFVLKVLQVIVYVKETNLPLHIACDPKKILVREGDPLLLFFSVEHLEEEHESWRKLLPFLLTGQFYDSGVEDLFIQLKVNKIPSSISKLIKQVITSKMTMQTFMEILNDYLDEYWKKTIQKQPHWKWVVLCGVFMMFIFIVKSTSTYHTCLPQQDKANDHFYTNPAWFDLRNRDREYQLPVGVDRFSRITGSFSMGKGSTFYFLLQSKKDKEKQYGLTVSSNGRIILYQRSGKRQLPMLISSEFRVKPRKIYHYIIEYERGKPLAVQLQESGSKLKWIGIGTLPIASSFIVRIEGKGMVVVKQPRTELVKKRVNRSISYLYPTPWRLVFGQGKIMNNKTVLFPGSTVEQLHLKKSFMIRPVTMQYPFSINLLTTDHQQWKAYWNAKSRLELFYLQEQLKKMAVKKTDWIQQGSKLIKVHIYTTHTRSMIQFYDGNEQKNLTYSRQIAPIIQRVTLNVEGKTILY</sequence>
<name>A0A1M4TNY8_9BACL</name>
<dbReference type="Proteomes" id="UP000184476">
    <property type="component" value="Unassembled WGS sequence"/>
</dbReference>
<protein>
    <recommendedName>
        <fullName evidence="3">Protein kinase domain-containing protein</fullName>
    </recommendedName>
</protein>
<reference evidence="1 2" key="1">
    <citation type="submission" date="2016-11" db="EMBL/GenBank/DDBJ databases">
        <authorList>
            <person name="Jaros S."/>
            <person name="Januszkiewicz K."/>
            <person name="Wedrychowicz H."/>
        </authorList>
    </citation>
    <scope>NUCLEOTIDE SEQUENCE [LARGE SCALE GENOMIC DNA]</scope>
    <source>
        <strain evidence="1 2">DSM 44666</strain>
    </source>
</reference>
<evidence type="ECO:0000313" key="1">
    <source>
        <dbReference type="EMBL" id="SHE46210.1"/>
    </source>
</evidence>
<gene>
    <name evidence="1" type="ORF">SAMN05444392_101565</name>
</gene>
<dbReference type="EMBL" id="FQVL01000001">
    <property type="protein sequence ID" value="SHE46210.1"/>
    <property type="molecule type" value="Genomic_DNA"/>
</dbReference>
<evidence type="ECO:0008006" key="3">
    <source>
        <dbReference type="Google" id="ProtNLM"/>
    </source>
</evidence>
<dbReference type="AlphaFoldDB" id="A0A1M4TNY8"/>
<dbReference type="InterPro" id="IPR011009">
    <property type="entry name" value="Kinase-like_dom_sf"/>
</dbReference>
<keyword evidence="2" id="KW-1185">Reference proteome</keyword>
<evidence type="ECO:0000313" key="2">
    <source>
        <dbReference type="Proteomes" id="UP000184476"/>
    </source>
</evidence>
<dbReference type="SUPFAM" id="SSF56112">
    <property type="entry name" value="Protein kinase-like (PK-like)"/>
    <property type="match status" value="1"/>
</dbReference>
<proteinExistence type="predicted"/>
<organism evidence="1 2">
    <name type="scientific">Seinonella peptonophila</name>
    <dbReference type="NCBI Taxonomy" id="112248"/>
    <lineage>
        <taxon>Bacteria</taxon>
        <taxon>Bacillati</taxon>
        <taxon>Bacillota</taxon>
        <taxon>Bacilli</taxon>
        <taxon>Bacillales</taxon>
        <taxon>Thermoactinomycetaceae</taxon>
        <taxon>Seinonella</taxon>
    </lineage>
</organism>
<dbReference type="RefSeq" id="WP_073151538.1">
    <property type="nucleotide sequence ID" value="NZ_FQVL01000001.1"/>
</dbReference>
<dbReference type="OrthoDB" id="2985620at2"/>